<evidence type="ECO:0000313" key="10">
    <source>
        <dbReference type="Proteomes" id="UP001202479"/>
    </source>
</evidence>
<keyword evidence="8" id="KW-0539">Nucleus</keyword>
<dbReference type="GO" id="GO:0005829">
    <property type="term" value="C:cytosol"/>
    <property type="evidence" value="ECO:0007669"/>
    <property type="project" value="TreeGrafter"/>
</dbReference>
<name>A0AAI9T0P9_9ASCO</name>
<gene>
    <name evidence="9" type="ORF">KGF56_000549</name>
</gene>
<dbReference type="RefSeq" id="XP_049182448.1">
    <property type="nucleotide sequence ID" value="XM_049326472.1"/>
</dbReference>
<evidence type="ECO:0000313" key="9">
    <source>
        <dbReference type="EMBL" id="KAI3406703.1"/>
    </source>
</evidence>
<dbReference type="GO" id="GO:0002098">
    <property type="term" value="P:tRNA wobble uridine modification"/>
    <property type="evidence" value="ECO:0007669"/>
    <property type="project" value="InterPro"/>
</dbReference>
<keyword evidence="10" id="KW-1185">Reference proteome</keyword>
<keyword evidence="7" id="KW-0819">tRNA processing</keyword>
<comment type="subcellular location">
    <subcellularLocation>
        <location evidence="2">Cytoplasm</location>
    </subcellularLocation>
    <subcellularLocation>
        <location evidence="1">Nucleus</location>
    </subcellularLocation>
</comment>
<accession>A0AAI9T0P9</accession>
<evidence type="ECO:0000256" key="7">
    <source>
        <dbReference type="ARBA" id="ARBA00022694"/>
    </source>
</evidence>
<dbReference type="GO" id="GO:0000049">
    <property type="term" value="F:tRNA binding"/>
    <property type="evidence" value="ECO:0007669"/>
    <property type="project" value="TreeGrafter"/>
</dbReference>
<dbReference type="GO" id="GO:0005634">
    <property type="term" value="C:nucleus"/>
    <property type="evidence" value="ECO:0007669"/>
    <property type="project" value="UniProtKB-SubCell"/>
</dbReference>
<dbReference type="GO" id="GO:0033588">
    <property type="term" value="C:elongator holoenzyme complex"/>
    <property type="evidence" value="ECO:0007669"/>
    <property type="project" value="InterPro"/>
</dbReference>
<organism evidence="9 10">
    <name type="scientific">Candida oxycetoniae</name>
    <dbReference type="NCBI Taxonomy" id="497107"/>
    <lineage>
        <taxon>Eukaryota</taxon>
        <taxon>Fungi</taxon>
        <taxon>Dikarya</taxon>
        <taxon>Ascomycota</taxon>
        <taxon>Saccharomycotina</taxon>
        <taxon>Pichiomycetes</taxon>
        <taxon>Debaryomycetaceae</taxon>
        <taxon>Candida/Lodderomyces clade</taxon>
        <taxon>Candida</taxon>
    </lineage>
</organism>
<protein>
    <recommendedName>
        <fullName evidence="5">Elongator complex protein 5</fullName>
    </recommendedName>
</protein>
<evidence type="ECO:0000256" key="6">
    <source>
        <dbReference type="ARBA" id="ARBA00022490"/>
    </source>
</evidence>
<dbReference type="PANTHER" id="PTHR15641:SF1">
    <property type="entry name" value="ELONGATOR COMPLEX PROTEIN 5"/>
    <property type="match status" value="1"/>
</dbReference>
<sequence length="306" mass="34964">MSSQNAAVLLTRLLSLRESSSFHLVLDSLTQSSYYLVREYIHHQYGHQHANEVIYLSFETGNRPQWATEFVDCTVESQKDAVQFVKTYINSLSAASRSSKILIIVDSLNHLPNEHVIQFVTGLVAPNAVVVATYHTSCVEPFVKYTNYPSTISLLTYFASTIFEVEPIFNSSVVDDEETLERQVAKLNFPANANLNSQVFKLVLTNRRRSGRSIVYKFTIDCKRHSYELLKEKEEENYKEDEESLLKDLTTFNLTTSSKEKLAREQVELPFMQAQEALGSTAGGAIVYEFEKDDDYDEEDPYEDPF</sequence>
<comment type="pathway">
    <text evidence="3">tRNA modification; 5-methoxycarbonylmethyl-2-thiouridine-tRNA biosynthesis.</text>
</comment>
<proteinExistence type="inferred from homology"/>
<evidence type="ECO:0000256" key="1">
    <source>
        <dbReference type="ARBA" id="ARBA00004123"/>
    </source>
</evidence>
<reference evidence="9" key="1">
    <citation type="journal article" date="2022" name="DNA Res.">
        <title>Genome analysis of five recently described species of the CUG-Ser clade uncovers Candida theae as a new hybrid lineage with pathogenic potential in the Candida parapsilosis species complex.</title>
        <authorList>
            <person name="Mixao V."/>
            <person name="Del Olmo V."/>
            <person name="Hegedusova E."/>
            <person name="Saus E."/>
            <person name="Pryszcz L."/>
            <person name="Cillingova A."/>
            <person name="Nosek J."/>
            <person name="Gabaldon T."/>
        </authorList>
    </citation>
    <scope>NUCLEOTIDE SEQUENCE</scope>
    <source>
        <strain evidence="9">CBS 10844</strain>
    </source>
</reference>
<dbReference type="PANTHER" id="PTHR15641">
    <property type="entry name" value="ELONGATOR COMPLEX PROTEIN 5"/>
    <property type="match status" value="1"/>
</dbReference>
<evidence type="ECO:0000256" key="3">
    <source>
        <dbReference type="ARBA" id="ARBA00005043"/>
    </source>
</evidence>
<dbReference type="InterPro" id="IPR019519">
    <property type="entry name" value="Elp5"/>
</dbReference>
<dbReference type="AlphaFoldDB" id="A0AAI9T0P9"/>
<dbReference type="Pfam" id="PF10483">
    <property type="entry name" value="Elong_Iki1"/>
    <property type="match status" value="1"/>
</dbReference>
<evidence type="ECO:0000256" key="4">
    <source>
        <dbReference type="ARBA" id="ARBA00009567"/>
    </source>
</evidence>
<dbReference type="GeneID" id="73378166"/>
<evidence type="ECO:0000256" key="8">
    <source>
        <dbReference type="ARBA" id="ARBA00023242"/>
    </source>
</evidence>
<dbReference type="Gene3D" id="3.40.50.300">
    <property type="entry name" value="P-loop containing nucleotide triphosphate hydrolases"/>
    <property type="match status" value="1"/>
</dbReference>
<dbReference type="Proteomes" id="UP001202479">
    <property type="component" value="Unassembled WGS sequence"/>
</dbReference>
<evidence type="ECO:0000256" key="2">
    <source>
        <dbReference type="ARBA" id="ARBA00004496"/>
    </source>
</evidence>
<dbReference type="EMBL" id="JAHUZD010000022">
    <property type="protein sequence ID" value="KAI3406703.1"/>
    <property type="molecule type" value="Genomic_DNA"/>
</dbReference>
<evidence type="ECO:0000256" key="5">
    <source>
        <dbReference type="ARBA" id="ARBA00020264"/>
    </source>
</evidence>
<keyword evidence="6" id="KW-0963">Cytoplasm</keyword>
<dbReference type="CDD" id="cd19496">
    <property type="entry name" value="Elp5"/>
    <property type="match status" value="1"/>
</dbReference>
<comment type="caution">
    <text evidence="9">The sequence shown here is derived from an EMBL/GenBank/DDBJ whole genome shotgun (WGS) entry which is preliminary data.</text>
</comment>
<comment type="similarity">
    <text evidence="4">Belongs to the ELP5 family.</text>
</comment>
<dbReference type="InterPro" id="IPR027417">
    <property type="entry name" value="P-loop_NTPase"/>
</dbReference>